<comment type="caution">
    <text evidence="1">The sequence shown here is derived from an EMBL/GenBank/DDBJ whole genome shotgun (WGS) entry which is preliminary data.</text>
</comment>
<evidence type="ECO:0000313" key="2">
    <source>
        <dbReference type="Proteomes" id="UP000788993"/>
    </source>
</evidence>
<reference evidence="1" key="2">
    <citation type="submission" date="2021-01" db="EMBL/GenBank/DDBJ databases">
        <authorList>
            <person name="Schikora-Tamarit M.A."/>
        </authorList>
    </citation>
    <scope>NUCLEOTIDE SEQUENCE</scope>
    <source>
        <strain evidence="1">NCAIM Y.01608</strain>
    </source>
</reference>
<proteinExistence type="predicted"/>
<evidence type="ECO:0000313" key="1">
    <source>
        <dbReference type="EMBL" id="KAH3677403.1"/>
    </source>
</evidence>
<name>A0A9P8TF89_9ASCO</name>
<organism evidence="1 2">
    <name type="scientific">Ogataea polymorpha</name>
    <dbReference type="NCBI Taxonomy" id="460523"/>
    <lineage>
        <taxon>Eukaryota</taxon>
        <taxon>Fungi</taxon>
        <taxon>Dikarya</taxon>
        <taxon>Ascomycota</taxon>
        <taxon>Saccharomycotina</taxon>
        <taxon>Pichiomycetes</taxon>
        <taxon>Pichiales</taxon>
        <taxon>Pichiaceae</taxon>
        <taxon>Ogataea</taxon>
    </lineage>
</organism>
<dbReference type="AlphaFoldDB" id="A0A9P8TF89"/>
<gene>
    <name evidence="1" type="ORF">OGATHE_000877</name>
</gene>
<sequence length="88" mass="9023">MLSLAASKGESSESSISDVKSFSLVPSLWSATSSSTPFLSSCDALLLGCSSSTASFTILEHVPSGPVNVRSLNELKSIPVGLSTTCIL</sequence>
<dbReference type="EMBL" id="JAEUBD010000108">
    <property type="protein sequence ID" value="KAH3677403.1"/>
    <property type="molecule type" value="Genomic_DNA"/>
</dbReference>
<accession>A0A9P8TF89</accession>
<keyword evidence="2" id="KW-1185">Reference proteome</keyword>
<protein>
    <submittedName>
        <fullName evidence="1">Uncharacterized protein</fullName>
    </submittedName>
</protein>
<reference evidence="1" key="1">
    <citation type="journal article" date="2021" name="Open Biol.">
        <title>Shared evolutionary footprints suggest mitochondrial oxidative damage underlies multiple complex I losses in fungi.</title>
        <authorList>
            <person name="Schikora-Tamarit M.A."/>
            <person name="Marcet-Houben M."/>
            <person name="Nosek J."/>
            <person name="Gabaldon T."/>
        </authorList>
    </citation>
    <scope>NUCLEOTIDE SEQUENCE</scope>
    <source>
        <strain evidence="1">NCAIM Y.01608</strain>
    </source>
</reference>
<dbReference type="Proteomes" id="UP000788993">
    <property type="component" value="Unassembled WGS sequence"/>
</dbReference>